<reference evidence="4" key="1">
    <citation type="submission" date="2019-12" db="UniProtKB">
        <authorList>
            <consortium name="WormBaseParasite"/>
        </authorList>
    </citation>
    <scope>IDENTIFICATION</scope>
</reference>
<dbReference type="InterPro" id="IPR036915">
    <property type="entry name" value="Cyclin-like_sf"/>
</dbReference>
<dbReference type="Pfam" id="PF00134">
    <property type="entry name" value="Cyclin_N"/>
    <property type="match status" value="1"/>
</dbReference>
<dbReference type="InterPro" id="IPR012388">
    <property type="entry name" value="CABLES1/2"/>
</dbReference>
<evidence type="ECO:0000313" key="3">
    <source>
        <dbReference type="Proteomes" id="UP000046395"/>
    </source>
</evidence>
<organism evidence="3 4">
    <name type="scientific">Trichuris muris</name>
    <name type="common">Mouse whipworm</name>
    <dbReference type="NCBI Taxonomy" id="70415"/>
    <lineage>
        <taxon>Eukaryota</taxon>
        <taxon>Metazoa</taxon>
        <taxon>Ecdysozoa</taxon>
        <taxon>Nematoda</taxon>
        <taxon>Enoplea</taxon>
        <taxon>Dorylaimia</taxon>
        <taxon>Trichinellida</taxon>
        <taxon>Trichuridae</taxon>
        <taxon>Trichuris</taxon>
    </lineage>
</organism>
<proteinExistence type="predicted"/>
<dbReference type="CDD" id="cd20556">
    <property type="entry name" value="CYCLIN_CABLES"/>
    <property type="match status" value="1"/>
</dbReference>
<evidence type="ECO:0000313" key="4">
    <source>
        <dbReference type="WBParaSite" id="TMUE_1000005955.1"/>
    </source>
</evidence>
<dbReference type="PANTHER" id="PTHR22896">
    <property type="entry name" value="CDK5 AND ABL1 ENZYME SUBSTRATE 1"/>
    <property type="match status" value="1"/>
</dbReference>
<protein>
    <submittedName>
        <fullName evidence="4">Cyclin N-terminal domain-containing protein</fullName>
    </submittedName>
</protein>
<dbReference type="STRING" id="70415.A0A5S6QFQ6"/>
<dbReference type="Proteomes" id="UP000046395">
    <property type="component" value="Unassembled WGS sequence"/>
</dbReference>
<dbReference type="PANTHER" id="PTHR22896:SF0">
    <property type="entry name" value="CYCLIN N-TERMINAL DOMAIN-CONTAINING PROTEIN"/>
    <property type="match status" value="1"/>
</dbReference>
<dbReference type="InterPro" id="IPR006671">
    <property type="entry name" value="Cyclin_N"/>
</dbReference>
<name>A0A5S6QFQ6_TRIMR</name>
<evidence type="ECO:0000259" key="2">
    <source>
        <dbReference type="Pfam" id="PF00134"/>
    </source>
</evidence>
<feature type="compositionally biased region" description="Basic and acidic residues" evidence="1">
    <location>
        <begin position="29"/>
        <end position="41"/>
    </location>
</feature>
<keyword evidence="3" id="KW-1185">Reference proteome</keyword>
<evidence type="ECO:0000256" key="1">
    <source>
        <dbReference type="SAM" id="MobiDB-lite"/>
    </source>
</evidence>
<feature type="region of interest" description="Disordered" evidence="1">
    <location>
        <begin position="29"/>
        <end position="49"/>
    </location>
</feature>
<sequence length="454" mass="51144">MRRLKAESHFLSVAGDFLRNIDLHEYEPKSTLPETRHESERNLSNMVGPLSGAKRSQVEVELLLESDNMFETDFRGSPLFAHTRQAQQYTKAKCAGQKPDSCSNVDMDTAAFQCLSEVFSGDMIMQISSGSRAGENELFESQGNNVADICPSFRFSRLDSADGLLGRRLAIVLFGMPSVIFSVVPPDIGYSQKRHHTLSKTSECSESPGLRPSFEGVHLASGGQTINSAVNQVAQNGVSFMECLNPSQVFSKYRETVFSSLSSSQFDLFGNWDAFTGGELSSFLLDDTEFKSGGHKTALTFVSYMTSIIEYADPADIRRENNEKFRHKYPEIQLSYSKYISIKREMREIAASSDMEHTMLAQAFSYFDQCILKRLIDKTNRKYLAGVCLLLSAKLNDFKGARLRTLLEHIEEQFRLWRVDLFKYELPVAVALDFALHLPPVVIATHYQKLAWES</sequence>
<dbReference type="AlphaFoldDB" id="A0A5S6QFQ6"/>
<dbReference type="GO" id="GO:0051726">
    <property type="term" value="P:regulation of cell cycle"/>
    <property type="evidence" value="ECO:0007669"/>
    <property type="project" value="InterPro"/>
</dbReference>
<feature type="domain" description="Cyclin N-terminal" evidence="2">
    <location>
        <begin position="340"/>
        <end position="436"/>
    </location>
</feature>
<accession>A0A5S6QFQ6</accession>
<dbReference type="WBParaSite" id="TMUE_1000005955.1">
    <property type="protein sequence ID" value="TMUE_1000005955.1"/>
    <property type="gene ID" value="WBGene00294590"/>
</dbReference>
<dbReference type="SUPFAM" id="SSF47954">
    <property type="entry name" value="Cyclin-like"/>
    <property type="match status" value="1"/>
</dbReference>
<dbReference type="Gene3D" id="1.10.472.10">
    <property type="entry name" value="Cyclin-like"/>
    <property type="match status" value="1"/>
</dbReference>